<dbReference type="Pfam" id="PF04134">
    <property type="entry name" value="DCC1-like"/>
    <property type="match status" value="1"/>
</dbReference>
<dbReference type="InterPro" id="IPR013549">
    <property type="entry name" value="DUF1731"/>
</dbReference>
<feature type="transmembrane region" description="Helical" evidence="2">
    <location>
        <begin position="64"/>
        <end position="86"/>
    </location>
</feature>
<proteinExistence type="inferred from homology"/>
<dbReference type="InterPro" id="IPR001509">
    <property type="entry name" value="Epimerase_deHydtase"/>
</dbReference>
<name>A0A3D9HPW2_9PROT</name>
<dbReference type="InterPro" id="IPR010099">
    <property type="entry name" value="SDR39U1"/>
</dbReference>
<keyword evidence="2" id="KW-1133">Transmembrane helix</keyword>
<dbReference type="Proteomes" id="UP000256845">
    <property type="component" value="Unassembled WGS sequence"/>
</dbReference>
<keyword evidence="2" id="KW-0812">Transmembrane</keyword>
<sequence>MELVLIMLTIQALMGAFDNLYHHEITERLPSKPEARGELALHTTREFLYALIFLMIGWTQPQGLWALFLIGLMAVEIVVTLWDFIIEDQTRKLPKFERVLHTVLAINFGAILAFLLPILWAWTQLPTALVPVNYGLFTPVMTVFAIGVFLWALRDLVAVIRLGGGGLPAWQRRPIKKGQQAKPRTVLVTGATGFIGNHLVRVLLEEGDDVIVLARDEKKAKSLFGPHAEVVSDLALIPDDRKIDAIVNLAGAPVIGLPWTKARRQALLESRLGVTAQVNELIQRLSEKPECLINGSAIGFYGNRGDEPLDEAGGSQDIFMAELCRRWEEAAKLARNFGVRVCCVRTGLVLGHDGGALPQLARPAAFGLGVIFGRGDHWQSWIHVADLVALIRYLVDHRDIKGAVNGTAPHPVRQRDFVKILGRVLVRPVWLRVPKTLIRLALGEMAEIFTEGQKVLPVKAQAHGFNFHYPMLEGALRALRHDKAKVKPNREPLTVYYNHACGICRREIGHYQKLAEAGKRPLECLDINSHPRALAAYGLGPNDIRRRLYVLDGDGHLFGGVDSFIRIWALIPRFHGLAVLAQMPLVNPLAGLIYERMMVPWLWARNQRLKRTECPVCHQE</sequence>
<evidence type="ECO:0008006" key="7">
    <source>
        <dbReference type="Google" id="ProtNLM"/>
    </source>
</evidence>
<evidence type="ECO:0000259" key="4">
    <source>
        <dbReference type="Pfam" id="PF08338"/>
    </source>
</evidence>
<dbReference type="InterPro" id="IPR007263">
    <property type="entry name" value="DCC1-like"/>
</dbReference>
<evidence type="ECO:0000256" key="2">
    <source>
        <dbReference type="SAM" id="Phobius"/>
    </source>
</evidence>
<feature type="transmembrane region" description="Helical" evidence="2">
    <location>
        <begin position="134"/>
        <end position="153"/>
    </location>
</feature>
<dbReference type="Gene3D" id="3.40.50.720">
    <property type="entry name" value="NAD(P)-binding Rossmann-like Domain"/>
    <property type="match status" value="1"/>
</dbReference>
<feature type="domain" description="NAD-dependent epimerase/dehydratase" evidence="3">
    <location>
        <begin position="186"/>
        <end position="399"/>
    </location>
</feature>
<evidence type="ECO:0000313" key="5">
    <source>
        <dbReference type="EMBL" id="RED51554.1"/>
    </source>
</evidence>
<dbReference type="InterPro" id="IPR036291">
    <property type="entry name" value="NAD(P)-bd_dom_sf"/>
</dbReference>
<reference evidence="5 6" key="1">
    <citation type="submission" date="2018-07" db="EMBL/GenBank/DDBJ databases">
        <title>Genomic Encyclopedia of Type Strains, Phase III (KMG-III): the genomes of soil and plant-associated and newly described type strains.</title>
        <authorList>
            <person name="Whitman W."/>
        </authorList>
    </citation>
    <scope>NUCLEOTIDE SEQUENCE [LARGE SCALE GENOMIC DNA]</scope>
    <source>
        <strain evidence="5 6">CECT 8488</strain>
    </source>
</reference>
<evidence type="ECO:0000256" key="1">
    <source>
        <dbReference type="ARBA" id="ARBA00009353"/>
    </source>
</evidence>
<dbReference type="RefSeq" id="WP_115936429.1">
    <property type="nucleotide sequence ID" value="NZ_QRDW01000003.1"/>
</dbReference>
<dbReference type="EMBL" id="QRDW01000003">
    <property type="protein sequence ID" value="RED51554.1"/>
    <property type="molecule type" value="Genomic_DNA"/>
</dbReference>
<feature type="transmembrane region" description="Helical" evidence="2">
    <location>
        <begin position="98"/>
        <end position="122"/>
    </location>
</feature>
<dbReference type="SUPFAM" id="SSF51735">
    <property type="entry name" value="NAD(P)-binding Rossmann-fold domains"/>
    <property type="match status" value="1"/>
</dbReference>
<comment type="similarity">
    <text evidence="1">Belongs to the NAD(P)-dependent epimerase/dehydratase family. SDR39U1 subfamily.</text>
</comment>
<dbReference type="PANTHER" id="PTHR11092">
    <property type="entry name" value="SUGAR NUCLEOTIDE EPIMERASE RELATED"/>
    <property type="match status" value="1"/>
</dbReference>
<accession>A0A3D9HPW2</accession>
<evidence type="ECO:0000259" key="3">
    <source>
        <dbReference type="Pfam" id="PF01370"/>
    </source>
</evidence>
<keyword evidence="6" id="KW-1185">Reference proteome</keyword>
<keyword evidence="2" id="KW-0472">Membrane</keyword>
<dbReference type="OrthoDB" id="9801773at2"/>
<dbReference type="Pfam" id="PF01370">
    <property type="entry name" value="Epimerase"/>
    <property type="match status" value="1"/>
</dbReference>
<comment type="caution">
    <text evidence="5">The sequence shown here is derived from an EMBL/GenBank/DDBJ whole genome shotgun (WGS) entry which is preliminary data.</text>
</comment>
<protein>
    <recommendedName>
        <fullName evidence="7">TIGR01777 family protein</fullName>
    </recommendedName>
</protein>
<dbReference type="Pfam" id="PF08338">
    <property type="entry name" value="DUF1731"/>
    <property type="match status" value="1"/>
</dbReference>
<gene>
    <name evidence="5" type="ORF">DFP90_103357</name>
</gene>
<evidence type="ECO:0000313" key="6">
    <source>
        <dbReference type="Proteomes" id="UP000256845"/>
    </source>
</evidence>
<dbReference type="NCBIfam" id="TIGR01777">
    <property type="entry name" value="yfcH"/>
    <property type="match status" value="1"/>
</dbReference>
<feature type="domain" description="DUF1731" evidence="4">
    <location>
        <begin position="433"/>
        <end position="479"/>
    </location>
</feature>
<dbReference type="GO" id="GO:0015035">
    <property type="term" value="F:protein-disulfide reductase activity"/>
    <property type="evidence" value="ECO:0007669"/>
    <property type="project" value="InterPro"/>
</dbReference>
<dbReference type="PANTHER" id="PTHR11092:SF0">
    <property type="entry name" value="EPIMERASE FAMILY PROTEIN SDR39U1"/>
    <property type="match status" value="1"/>
</dbReference>
<dbReference type="AlphaFoldDB" id="A0A3D9HPW2"/>
<organism evidence="5 6">
    <name type="scientific">Aestuariispira insulae</name>
    <dbReference type="NCBI Taxonomy" id="1461337"/>
    <lineage>
        <taxon>Bacteria</taxon>
        <taxon>Pseudomonadati</taxon>
        <taxon>Pseudomonadota</taxon>
        <taxon>Alphaproteobacteria</taxon>
        <taxon>Rhodospirillales</taxon>
        <taxon>Kiloniellaceae</taxon>
        <taxon>Aestuariispira</taxon>
    </lineage>
</organism>